<evidence type="ECO:0000256" key="4">
    <source>
        <dbReference type="ARBA" id="ARBA00022806"/>
    </source>
</evidence>
<dbReference type="InterPro" id="IPR027417">
    <property type="entry name" value="P-loop_NTPase"/>
</dbReference>
<evidence type="ECO:0000256" key="5">
    <source>
        <dbReference type="ARBA" id="ARBA00022840"/>
    </source>
</evidence>
<evidence type="ECO:0000256" key="2">
    <source>
        <dbReference type="ARBA" id="ARBA00022741"/>
    </source>
</evidence>
<keyword evidence="2" id="KW-0547">Nucleotide-binding</keyword>
<proteinExistence type="inferred from homology"/>
<dbReference type="Pfam" id="PF13086">
    <property type="entry name" value="AAA_11"/>
    <property type="match status" value="2"/>
</dbReference>
<dbReference type="InterPro" id="IPR047187">
    <property type="entry name" value="SF1_C_Upf1"/>
</dbReference>
<feature type="domain" description="Restriction endonuclease type II-like" evidence="8">
    <location>
        <begin position="1692"/>
        <end position="1789"/>
    </location>
</feature>
<dbReference type="InterPro" id="IPR041679">
    <property type="entry name" value="DNA2/NAM7-like_C"/>
</dbReference>
<dbReference type="KEGG" id="parq:DSM112329_04773"/>
<dbReference type="InterPro" id="IPR011335">
    <property type="entry name" value="Restrct_endonuc-II-like"/>
</dbReference>
<dbReference type="PANTHER" id="PTHR43788">
    <property type="entry name" value="DNA2/NAM7 HELICASE FAMILY MEMBER"/>
    <property type="match status" value="1"/>
</dbReference>
<dbReference type="FunFam" id="3.40.960.10:FF:000002">
    <property type="entry name" value="DNA helicase related protein"/>
    <property type="match status" value="1"/>
</dbReference>
<comment type="similarity">
    <text evidence="1">Belongs to the DNA2/NAM7 helicase family.</text>
</comment>
<sequence length="2008" mass="219591">MTEPPDLSNAKTRAQVEQWRDDLLDLSGRNRLLRFRHNKVSSLEVRTPSAQSVLDRLITGRAGGWRIFIPDDHVETPDVDPTVAVIGVGGPRSRPGEPSAIGATVRSLAGDADAGAHNASLPVHLTLGAIQWRDYDVTRAATVLHVGARIRRQGSGWRLILEDRELRMNVALLAHFEREYGVTLGSERGRLESAGIADFLQSLRTGLAAVHARVDDRVGLIDQAEHDWLLAGELDLTPRVLITTGPRDGILGGLVAAGEGGLPLIATNRVLQASGPPPRTPNENELETTKRLAKDVRAAAAALDRRATQEFMDKGLWVLYLGVGMLHWSDPADGRAEFQDSPLLLVPVRLSSLNRGAGWKLEATEDEPLVNPALWLKLENELEIELPPIDEGEPIDVAELLGHVREATGGHPEWTVEERVVLSTFSFHKEVMYRDLRDNLETIVEHPVVASLARDPATGPGPVSFDFEPVAEDAVDTDAPPERVTTILDADASQRQCILAARAGHSFVMDGPPGTGKSQTIANMIAELIADGKTVLFVSEKAAALDVVHNRLSLVGLDEYVLELHSHKTTRPVVAKALGASLMRKPRPMPKLSDGDLRRAGERREGLTAYTRWLNTPLPEFDGQSLHSLLGQIAELQHLPQAPIARERLSSADEVATVREAAKQLRANWSVVERGANFEWRETTIAAWGAGVEQRVLASLEELEAALAGLAEASADATSDLALDPVERAGGIEGLIRLLVTVGARPGHIEPRWLGRESLAQLAMVSNEVADRAGRRMETVARLHAQVGAAWPRFSPPTEAPSIDGLPLIHVELNAAGLRRLAQQAQDAGAALDILIPLARDAAAQFGLQTSAVDLNMAARLVELHAIAASAARPNAAWLADATSQERAREAVRELRPKLELLREVRAGAQDFEESVLELDLVELKRRFTEEHTGFSKLGAAYRTDRDLLAATAPGLKPKEAIARLDHALAWRAAHRELAASTAAIDALVDAWSGIETDLDRLELSTSNAARALELAGSDIADPRRFASVVGGGAGIHDLQARRRSLDDALAPALAETAGAAPELQATELRELRAGLTETAVRLVPLQALVEHADIVRGSAGTLASAVEAVAARGALDAVEHEHAERHDTVIDVLGERWSTIEPDVPELLTAVEWARSVRSALDGPARPRTAELLATATVGVDALETAWRRYLAAEQSLLTEFEDGRRADLRDDLRGDHDDALALMRRLRDERGDIEVWIGFARAKAAIDARGLAEAVAFCERRPVSASDLVDVLLRAALESVADDVLGRTQYVLTSSERDRLVREFAEDDRRVIADANHRVMAAANARRPNTILGVAAVIQSEAAKKRRHMPVAELLKRTALVAQALKPCFMMSPLSVSQFLSPEMRFDVVIFDEASQVTPSDAVNALYRGRAMIVAGDQKQLPPTNFFQQTTDESDEWTDESLKDFDSVLDLAKGAGAYRSLSLRWHYRSRHEHLIAFSNHRFYGGELVTFPGPVEESDALGVALVPVEGVYRRGTSRDNPVEAAAIVDRIFFHADAGSRSIGVVAFSEAQASYIEELLRRDARREDEGYAWMFAEDRLGGLFVKNLENVQGDERDVILFSVGYGPDENGKLTNTFGPLNRDGGWRRLNVAVTRARRRVEIVCSFSPELMPPSTNRGVTELARYLDYAARGPVALAIDVPEGEAAEVESPFEDAVLRVVRGWGYDVVPQVGTAGFRVDLGVRSQTNARAFSLGIECDGAMYHSSRTARDRDRLRQEILEGLGWSLHRIWGPSWYRDRPGEEARLKRAIERAQRGSFAPSAVEVDLERRRPDLVYDELDLDAPPVWSTPYRVAALPFPQSVDVTPSAASDIRRFVMLIVEDEGPITDDLLIRRTVGAWDVSVTERRRRTVDSIVNTLVGAKALVREPGYLRLPEQTSVPVRVPSPMDDRTRRDVKHVPIVELAEALVLLATEAGAVDLDDLQAKAARIYGWARRGPAIQNALERAIDALIREDRLVRASDGTVGLPTI</sequence>
<dbReference type="RefSeq" id="WP_354699068.1">
    <property type="nucleotide sequence ID" value="NZ_CP114014.1"/>
</dbReference>
<feature type="domain" description="DNA2/NAM7 helicase helicase" evidence="6">
    <location>
        <begin position="1385"/>
        <end position="1426"/>
    </location>
</feature>
<evidence type="ECO:0008006" key="10">
    <source>
        <dbReference type="Google" id="ProtNLM"/>
    </source>
</evidence>
<gene>
    <name evidence="9" type="ORF">DSM112329_04773</name>
</gene>
<reference evidence="9" key="1">
    <citation type="submission" date="2022-12" db="EMBL/GenBank/DDBJ databases">
        <title>Paraconexibacter alkalitolerans sp. nov. and Baekduia alba sp. nov., isolated from soil and emended description of the genera Paraconexibacter (Chun et al., 2020) and Baekduia (An et al., 2020).</title>
        <authorList>
            <person name="Vieira S."/>
            <person name="Huber K.J."/>
            <person name="Geppert A."/>
            <person name="Wolf J."/>
            <person name="Neumann-Schaal M."/>
            <person name="Muesken M."/>
            <person name="Overmann J."/>
        </authorList>
    </citation>
    <scope>NUCLEOTIDE SEQUENCE</scope>
    <source>
        <strain evidence="9">AEG42_29</strain>
    </source>
</reference>
<organism evidence="9">
    <name type="scientific">Paraconexibacter sp. AEG42_29</name>
    <dbReference type="NCBI Taxonomy" id="2997339"/>
    <lineage>
        <taxon>Bacteria</taxon>
        <taxon>Bacillati</taxon>
        <taxon>Actinomycetota</taxon>
        <taxon>Thermoleophilia</taxon>
        <taxon>Solirubrobacterales</taxon>
        <taxon>Paraconexibacteraceae</taxon>
        <taxon>Paraconexibacter</taxon>
    </lineage>
</organism>
<evidence type="ECO:0000259" key="8">
    <source>
        <dbReference type="Pfam" id="PF18741"/>
    </source>
</evidence>
<evidence type="ECO:0000256" key="1">
    <source>
        <dbReference type="ARBA" id="ARBA00007913"/>
    </source>
</evidence>
<dbReference type="InterPro" id="IPR041677">
    <property type="entry name" value="DNA2/NAM7_AAA_11"/>
</dbReference>
<accession>A0AAU7B1Y3</accession>
<keyword evidence="5" id="KW-0067">ATP-binding</keyword>
<dbReference type="EMBL" id="CP114014">
    <property type="protein sequence ID" value="XAY07881.1"/>
    <property type="molecule type" value="Genomic_DNA"/>
</dbReference>
<keyword evidence="3" id="KW-0378">Hydrolase</keyword>
<dbReference type="GO" id="GO:0043139">
    <property type="term" value="F:5'-3' DNA helicase activity"/>
    <property type="evidence" value="ECO:0007669"/>
    <property type="project" value="TreeGrafter"/>
</dbReference>
<evidence type="ECO:0000256" key="3">
    <source>
        <dbReference type="ARBA" id="ARBA00022801"/>
    </source>
</evidence>
<dbReference type="GO" id="GO:0005524">
    <property type="term" value="F:ATP binding"/>
    <property type="evidence" value="ECO:0007669"/>
    <property type="project" value="UniProtKB-KW"/>
</dbReference>
<dbReference type="Pfam" id="PF13087">
    <property type="entry name" value="AAA_12"/>
    <property type="match status" value="1"/>
</dbReference>
<evidence type="ECO:0000313" key="9">
    <source>
        <dbReference type="EMBL" id="XAY07881.1"/>
    </source>
</evidence>
<dbReference type="InterPro" id="IPR050534">
    <property type="entry name" value="Coronavir_polyprotein_1ab"/>
</dbReference>
<dbReference type="Gene3D" id="3.40.50.300">
    <property type="entry name" value="P-loop containing nucleotide triphosphate hydrolases"/>
    <property type="match status" value="3"/>
</dbReference>
<dbReference type="SUPFAM" id="SSF52980">
    <property type="entry name" value="Restriction endonuclease-like"/>
    <property type="match status" value="1"/>
</dbReference>
<dbReference type="CDD" id="cd18808">
    <property type="entry name" value="SF1_C_Upf1"/>
    <property type="match status" value="1"/>
</dbReference>
<feature type="domain" description="DNA2/NAM7 helicase helicase" evidence="6">
    <location>
        <begin position="491"/>
        <end position="557"/>
    </location>
</feature>
<dbReference type="SUPFAM" id="SSF52540">
    <property type="entry name" value="P-loop containing nucleoside triphosphate hydrolases"/>
    <property type="match status" value="1"/>
</dbReference>
<feature type="domain" description="DNA2/NAM7 helicase-like C-terminal" evidence="7">
    <location>
        <begin position="1459"/>
        <end position="1645"/>
    </location>
</feature>
<evidence type="ECO:0000259" key="7">
    <source>
        <dbReference type="Pfam" id="PF13087"/>
    </source>
</evidence>
<name>A0AAU7B1Y3_9ACTN</name>
<dbReference type="GO" id="GO:0016787">
    <property type="term" value="F:hydrolase activity"/>
    <property type="evidence" value="ECO:0007669"/>
    <property type="project" value="UniProtKB-KW"/>
</dbReference>
<evidence type="ECO:0000259" key="6">
    <source>
        <dbReference type="Pfam" id="PF13086"/>
    </source>
</evidence>
<dbReference type="Pfam" id="PF18741">
    <property type="entry name" value="MTES_1575"/>
    <property type="match status" value="1"/>
</dbReference>
<keyword evidence="4" id="KW-0347">Helicase</keyword>
<protein>
    <recommendedName>
        <fullName evidence="10">DUF3320 domain-containing protein</fullName>
    </recommendedName>
</protein>
<dbReference type="InterPro" id="IPR025103">
    <property type="entry name" value="DUF4011"/>
</dbReference>
<dbReference type="PANTHER" id="PTHR43788:SF8">
    <property type="entry name" value="DNA-BINDING PROTEIN SMUBP-2"/>
    <property type="match status" value="1"/>
</dbReference>
<dbReference type="Gene3D" id="3.40.960.10">
    <property type="entry name" value="VSR Endonuclease"/>
    <property type="match status" value="1"/>
</dbReference>
<dbReference type="InterPro" id="IPR049468">
    <property type="entry name" value="Restrct_endonuc-II-like_dom"/>
</dbReference>
<dbReference type="Pfam" id="PF13195">
    <property type="entry name" value="DUF4011"/>
    <property type="match status" value="1"/>
</dbReference>